<keyword evidence="3" id="KW-1185">Reference proteome</keyword>
<dbReference type="SUPFAM" id="SSF48371">
    <property type="entry name" value="ARM repeat"/>
    <property type="match status" value="1"/>
</dbReference>
<organism evidence="2 3">
    <name type="scientific">[Bacillus] enclensis</name>
    <dbReference type="NCBI Taxonomy" id="1402860"/>
    <lineage>
        <taxon>Bacteria</taxon>
        <taxon>Bacillati</taxon>
        <taxon>Bacillota</taxon>
        <taxon>Bacilli</taxon>
        <taxon>Bacillales</taxon>
        <taxon>Bacillaceae</taxon>
        <taxon>Rossellomorea</taxon>
    </lineage>
</organism>
<dbReference type="PROSITE" id="PS50077">
    <property type="entry name" value="HEAT_REPEAT"/>
    <property type="match status" value="1"/>
</dbReference>
<dbReference type="EMBL" id="FMAU01000005">
    <property type="protein sequence ID" value="SCC28761.1"/>
    <property type="molecule type" value="Genomic_DNA"/>
</dbReference>
<evidence type="ECO:0000313" key="3">
    <source>
        <dbReference type="Proteomes" id="UP000181997"/>
    </source>
</evidence>
<keyword evidence="1" id="KW-0472">Membrane</keyword>
<sequence>MFANEIFYFSIVLVSSLIILFLLFGYLVITKVLENDRRTKVEQYKEEYRLPLFQYLNNKAGEEALSLQSPLEVKAFIELTAGFAKVLGGDEIGERIREFAETYFGTYIRSRLTHRRWSMRMNAFYWIEEFNMKNMFIELDRLYDSRKLTKSEEIQLLKIYILNEDETVMGKMTRPKHPLTEFDYSLLFTSFTGEQLDRFIAMFNQLPAEMAYALVDSIGVRGRQGDSLFLENLLEDPAEEIRIRALKAMVEMEYFLAPSALIKHLLSPSWQERLMAIKACEYIRSHELLPYLEDLMSDHSFYVRSQAAKSLLRLEAGKEVLRQVAASNEDHYARNMAEQWLERGSV</sequence>
<gene>
    <name evidence="2" type="ORF">GA0061094_3722</name>
</gene>
<name>A0A0V8HBI4_9BACI</name>
<keyword evidence="1" id="KW-0812">Transmembrane</keyword>
<dbReference type="RefSeq" id="WP_058299631.1">
    <property type="nucleotide sequence ID" value="NZ_FMAU01000005.1"/>
</dbReference>
<protein>
    <submittedName>
        <fullName evidence="2">HEAT repeat-containing protein</fullName>
    </submittedName>
</protein>
<evidence type="ECO:0000313" key="2">
    <source>
        <dbReference type="EMBL" id="SCC28761.1"/>
    </source>
</evidence>
<feature type="transmembrane region" description="Helical" evidence="1">
    <location>
        <begin position="6"/>
        <end position="29"/>
    </location>
</feature>
<dbReference type="OrthoDB" id="2112914at2"/>
<dbReference type="InterPro" id="IPR011989">
    <property type="entry name" value="ARM-like"/>
</dbReference>
<dbReference type="InterPro" id="IPR021133">
    <property type="entry name" value="HEAT_type_2"/>
</dbReference>
<dbReference type="AlphaFoldDB" id="A0A0V8HBI4"/>
<reference evidence="3" key="1">
    <citation type="submission" date="2016-08" db="EMBL/GenBank/DDBJ databases">
        <authorList>
            <person name="Varghese N."/>
            <person name="Submissions Spin"/>
        </authorList>
    </citation>
    <scope>NUCLEOTIDE SEQUENCE [LARGE SCALE GENOMIC DNA]</scope>
    <source>
        <strain evidence="3">SGD-1123</strain>
    </source>
</reference>
<dbReference type="Gene3D" id="1.25.10.10">
    <property type="entry name" value="Leucine-rich Repeat Variant"/>
    <property type="match status" value="1"/>
</dbReference>
<dbReference type="Pfam" id="PF13646">
    <property type="entry name" value="HEAT_2"/>
    <property type="match status" value="1"/>
</dbReference>
<keyword evidence="1" id="KW-1133">Transmembrane helix</keyword>
<dbReference type="InterPro" id="IPR016024">
    <property type="entry name" value="ARM-type_fold"/>
</dbReference>
<accession>A0A0V8HBI4</accession>
<evidence type="ECO:0000256" key="1">
    <source>
        <dbReference type="SAM" id="Phobius"/>
    </source>
</evidence>
<dbReference type="Proteomes" id="UP000181997">
    <property type="component" value="Unassembled WGS sequence"/>
</dbReference>
<proteinExistence type="predicted"/>